<feature type="non-terminal residue" evidence="1">
    <location>
        <position position="293"/>
    </location>
</feature>
<gene>
    <name evidence="1" type="ORF">D1825_08305</name>
</gene>
<dbReference type="EMBL" id="QWKP01000182">
    <property type="protein sequence ID" value="RHA41611.1"/>
    <property type="molecule type" value="Genomic_DNA"/>
</dbReference>
<proteinExistence type="predicted"/>
<accession>A0A413RM97</accession>
<evidence type="ECO:0000313" key="1">
    <source>
        <dbReference type="EMBL" id="RHA41611.1"/>
    </source>
</evidence>
<dbReference type="OrthoDB" id="9148135at2"/>
<protein>
    <submittedName>
        <fullName evidence="1">Winged helix DNA-binding domain-containing protein</fullName>
    </submittedName>
</protein>
<dbReference type="PANTHER" id="PTHR38479:SF2">
    <property type="entry name" value="WINGED HELIX DNA-BINDING DOMAIN-CONTAINING PROTEIN"/>
    <property type="match status" value="1"/>
</dbReference>
<dbReference type="InterPro" id="IPR009351">
    <property type="entry name" value="AlkZ-like"/>
</dbReference>
<name>A0A413RM97_9CELL</name>
<comment type="caution">
    <text evidence="1">The sequence shown here is derived from an EMBL/GenBank/DDBJ whole genome shotgun (WGS) entry which is preliminary data.</text>
</comment>
<reference evidence="1 2" key="1">
    <citation type="submission" date="2018-08" db="EMBL/GenBank/DDBJ databases">
        <title>Cellulomonas rhizosphaerae sp. nov., a novel actinomycete isolated from soil.</title>
        <authorList>
            <person name="Tian Y."/>
        </authorList>
    </citation>
    <scope>NUCLEOTIDE SEQUENCE [LARGE SCALE GENOMIC DNA]</scope>
    <source>
        <strain evidence="1 2">NEAU-TCZ24</strain>
    </source>
</reference>
<dbReference type="RefSeq" id="WP_138067532.1">
    <property type="nucleotide sequence ID" value="NZ_QWKP01000182.1"/>
</dbReference>
<keyword evidence="2" id="KW-1185">Reference proteome</keyword>
<dbReference type="PANTHER" id="PTHR38479">
    <property type="entry name" value="LMO0824 PROTEIN"/>
    <property type="match status" value="1"/>
</dbReference>
<dbReference type="AlphaFoldDB" id="A0A413RM97"/>
<evidence type="ECO:0000313" key="2">
    <source>
        <dbReference type="Proteomes" id="UP000283374"/>
    </source>
</evidence>
<organism evidence="1 2">
    <name type="scientific">Cellulomonas rhizosphaerae</name>
    <dbReference type="NCBI Taxonomy" id="2293719"/>
    <lineage>
        <taxon>Bacteria</taxon>
        <taxon>Bacillati</taxon>
        <taxon>Actinomycetota</taxon>
        <taxon>Actinomycetes</taxon>
        <taxon>Micrococcales</taxon>
        <taxon>Cellulomonadaceae</taxon>
        <taxon>Cellulomonas</taxon>
    </lineage>
</organism>
<keyword evidence="1" id="KW-0238">DNA-binding</keyword>
<dbReference type="Proteomes" id="UP000283374">
    <property type="component" value="Unassembled WGS sequence"/>
</dbReference>
<sequence>MDALEVAHLRLRNQHLAGPPLADAAAVVRHLGAVQAQELAMARWSLGQRSLARDDTEVRRALDAGEIVRTHALRPTWHFVAPEDLRWIQALTGPRVRIASRYYEARSGIDDELAARATALMADAVRGKNHLTRPELGAALATGGIEAAGVRLSYLVMRAELDAVLVNGVQRGKQQTYALADERIASSRDLTGDDAVAELTRRYLASHGPATVKDLGWWSSLTLTQVRRGIALLGDTVVAHDVGGTTFWSVPGPAVVREPSPTVHVLQGYDAYGVAYSEGRSVLNIAGLVLAPD</sequence>
<dbReference type="GO" id="GO:0003677">
    <property type="term" value="F:DNA binding"/>
    <property type="evidence" value="ECO:0007669"/>
    <property type="project" value="UniProtKB-KW"/>
</dbReference>
<dbReference type="Pfam" id="PF06224">
    <property type="entry name" value="AlkZ-like"/>
    <property type="match status" value="1"/>
</dbReference>